<dbReference type="Gene3D" id="1.10.30.10">
    <property type="entry name" value="High mobility group box domain"/>
    <property type="match status" value="1"/>
</dbReference>
<comment type="caution">
    <text evidence="2">The sequence shown here is derived from an EMBL/GenBank/DDBJ whole genome shotgun (WGS) entry which is preliminary data.</text>
</comment>
<feature type="compositionally biased region" description="Polar residues" evidence="1">
    <location>
        <begin position="215"/>
        <end position="231"/>
    </location>
</feature>
<accession>A0A286UCT3</accession>
<feature type="compositionally biased region" description="Basic and acidic residues" evidence="1">
    <location>
        <begin position="169"/>
        <end position="184"/>
    </location>
</feature>
<dbReference type="Proteomes" id="UP000217199">
    <property type="component" value="Unassembled WGS sequence"/>
</dbReference>
<protein>
    <recommendedName>
        <fullName evidence="4">HMG box domain-containing protein</fullName>
    </recommendedName>
</protein>
<feature type="compositionally biased region" description="Acidic residues" evidence="1">
    <location>
        <begin position="204"/>
        <end position="213"/>
    </location>
</feature>
<dbReference type="InterPro" id="IPR036910">
    <property type="entry name" value="HMG_box_dom_sf"/>
</dbReference>
<dbReference type="CDD" id="cd00084">
    <property type="entry name" value="HMG-box_SF"/>
    <property type="match status" value="1"/>
</dbReference>
<organism evidence="2 3">
    <name type="scientific">Pyrrhoderma noxium</name>
    <dbReference type="NCBI Taxonomy" id="2282107"/>
    <lineage>
        <taxon>Eukaryota</taxon>
        <taxon>Fungi</taxon>
        <taxon>Dikarya</taxon>
        <taxon>Basidiomycota</taxon>
        <taxon>Agaricomycotina</taxon>
        <taxon>Agaricomycetes</taxon>
        <taxon>Hymenochaetales</taxon>
        <taxon>Hymenochaetaceae</taxon>
        <taxon>Pyrrhoderma</taxon>
    </lineage>
</organism>
<feature type="region of interest" description="Disordered" evidence="1">
    <location>
        <begin position="169"/>
        <end position="231"/>
    </location>
</feature>
<evidence type="ECO:0000313" key="2">
    <source>
        <dbReference type="EMBL" id="PAV17390.1"/>
    </source>
</evidence>
<sequence>MAKRTAKRTRKASSRFKKSIKRAKSVRPSKRTDKNSSTPPPNDIVSEEIEETMGSANASDSRKPPSTNCFTLFLKDYRQKNPKIKYWIDSARKKWRRISEKNKESWKERAREINANNKLPPISNPYVLFCKDYALKNYEDPSNPDFSSMKSEDIGRAWNKLSKEEKESWKERSRTLDVEHDGRLYEQLQSPRKKRNSKRQTMAEDMEVDDEDNVPCTTQHEPDQLQESQSTNDAPVTLIGSEINFQNTSSISEEQQIELVMPRPVRPNPQWTTFLDNFNIQSPPVASEVYPESVPFLPPAMSLETMIALLEPDISLDILDPCSRTRAIIDRTFNAIFDPPFSSDPLFPSDPLLDLNLSMF</sequence>
<evidence type="ECO:0000256" key="1">
    <source>
        <dbReference type="SAM" id="MobiDB-lite"/>
    </source>
</evidence>
<reference evidence="2 3" key="1">
    <citation type="journal article" date="2017" name="Mol. Ecol.">
        <title>Comparative and population genomic landscape of Phellinus noxius: A hypervariable fungus causing root rot in trees.</title>
        <authorList>
            <person name="Chung C.L."/>
            <person name="Lee T.J."/>
            <person name="Akiba M."/>
            <person name="Lee H.H."/>
            <person name="Kuo T.H."/>
            <person name="Liu D."/>
            <person name="Ke H.M."/>
            <person name="Yokoi T."/>
            <person name="Roa M.B."/>
            <person name="Lu M.J."/>
            <person name="Chang Y.Y."/>
            <person name="Ann P.J."/>
            <person name="Tsai J.N."/>
            <person name="Chen C.Y."/>
            <person name="Tzean S.S."/>
            <person name="Ota Y."/>
            <person name="Hattori T."/>
            <person name="Sahashi N."/>
            <person name="Liou R.F."/>
            <person name="Kikuchi T."/>
            <person name="Tsai I.J."/>
        </authorList>
    </citation>
    <scope>NUCLEOTIDE SEQUENCE [LARGE SCALE GENOMIC DNA]</scope>
    <source>
        <strain evidence="2 3">FFPRI411160</strain>
    </source>
</reference>
<feature type="compositionally biased region" description="Basic residues" evidence="1">
    <location>
        <begin position="1"/>
        <end position="29"/>
    </location>
</feature>
<keyword evidence="3" id="KW-1185">Reference proteome</keyword>
<dbReference type="EMBL" id="NBII01000007">
    <property type="protein sequence ID" value="PAV17390.1"/>
    <property type="molecule type" value="Genomic_DNA"/>
</dbReference>
<dbReference type="InParanoid" id="A0A286UCT3"/>
<evidence type="ECO:0000313" key="3">
    <source>
        <dbReference type="Proteomes" id="UP000217199"/>
    </source>
</evidence>
<dbReference type="AlphaFoldDB" id="A0A286UCT3"/>
<feature type="compositionally biased region" description="Polar residues" evidence="1">
    <location>
        <begin position="54"/>
        <end position="66"/>
    </location>
</feature>
<proteinExistence type="predicted"/>
<feature type="region of interest" description="Disordered" evidence="1">
    <location>
        <begin position="1"/>
        <end position="66"/>
    </location>
</feature>
<dbReference type="SUPFAM" id="SSF47095">
    <property type="entry name" value="HMG-box"/>
    <property type="match status" value="2"/>
</dbReference>
<gene>
    <name evidence="2" type="ORF">PNOK_0745400</name>
</gene>
<evidence type="ECO:0008006" key="4">
    <source>
        <dbReference type="Google" id="ProtNLM"/>
    </source>
</evidence>
<name>A0A286UCT3_9AGAM</name>